<accession>A0A6N7W937</accession>
<dbReference type="Proteomes" id="UP000436047">
    <property type="component" value="Unassembled WGS sequence"/>
</dbReference>
<evidence type="ECO:0000313" key="2">
    <source>
        <dbReference type="Proteomes" id="UP000436047"/>
    </source>
</evidence>
<dbReference type="AlphaFoldDB" id="A0A6N7W937"/>
<reference evidence="1 2" key="1">
    <citation type="submission" date="2019-08" db="EMBL/GenBank/DDBJ databases">
        <title>In-depth cultivation of the pig gut microbiome towards novel bacterial diversity and tailored functional studies.</title>
        <authorList>
            <person name="Wylensek D."/>
            <person name="Hitch T.C.A."/>
            <person name="Clavel T."/>
        </authorList>
    </citation>
    <scope>NUCLEOTIDE SEQUENCE [LARGE SCALE GENOMIC DNA]</scope>
    <source>
        <strain evidence="1 2">WCA-389-WT-23B</strain>
    </source>
</reference>
<gene>
    <name evidence="1" type="ORF">FYJ45_27240</name>
</gene>
<organism evidence="1 2">
    <name type="scientific">Eisenbergiella porci</name>
    <dbReference type="NCBI Taxonomy" id="2652274"/>
    <lineage>
        <taxon>Bacteria</taxon>
        <taxon>Bacillati</taxon>
        <taxon>Bacillota</taxon>
        <taxon>Clostridia</taxon>
        <taxon>Lachnospirales</taxon>
        <taxon>Lachnospiraceae</taxon>
        <taxon>Eisenbergiella</taxon>
    </lineage>
</organism>
<protein>
    <submittedName>
        <fullName evidence="1">Uncharacterized protein</fullName>
    </submittedName>
</protein>
<dbReference type="RefSeq" id="WP_154468145.1">
    <property type="nucleotide sequence ID" value="NZ_JAXDZL010000045.1"/>
</dbReference>
<evidence type="ECO:0000313" key="1">
    <source>
        <dbReference type="EMBL" id="MSS91776.1"/>
    </source>
</evidence>
<keyword evidence="2" id="KW-1185">Reference proteome</keyword>
<dbReference type="EMBL" id="VUMI01000079">
    <property type="protein sequence ID" value="MSS91776.1"/>
    <property type="molecule type" value="Genomic_DNA"/>
</dbReference>
<sequence length="67" mass="7755">MPSIYDKAEIYDLGFDERKWQVVREHWERLLGNAKIDTVLDCSIGTGNCFHLIFAGLTKIQIKNMIV</sequence>
<dbReference type="GeneID" id="86056686"/>
<comment type="caution">
    <text evidence="1">The sequence shown here is derived from an EMBL/GenBank/DDBJ whole genome shotgun (WGS) entry which is preliminary data.</text>
</comment>
<name>A0A6N7W937_9FIRM</name>
<proteinExistence type="predicted"/>